<gene>
    <name evidence="1" type="ORF">DR999_PMT10698</name>
</gene>
<reference evidence="1 2" key="2">
    <citation type="submission" date="2019-04" db="EMBL/GenBank/DDBJ databases">
        <title>The genome sequence of big-headed turtle.</title>
        <authorList>
            <person name="Gong S."/>
        </authorList>
    </citation>
    <scope>NUCLEOTIDE SEQUENCE [LARGE SCALE GENOMIC DNA]</scope>
    <source>
        <strain evidence="1">DO16091913</strain>
        <tissue evidence="1">Muscle</tissue>
    </source>
</reference>
<comment type="caution">
    <text evidence="1">The sequence shown here is derived from an EMBL/GenBank/DDBJ whole genome shotgun (WGS) entry which is preliminary data.</text>
</comment>
<sequence>MYKAPSSDCSISHLTFSVKIIKLFRPKIVLALKIAPFCCSSAPPDYQVKTPAVLVRTKIWFYNFVFYWQLQLNRTPLPRAVLPKKMLSCEMQEVNRKCCVSFKGMLKGL</sequence>
<accession>A0A4D9E7T0</accession>
<dbReference type="Proteomes" id="UP000297703">
    <property type="component" value="Unassembled WGS sequence"/>
</dbReference>
<name>A0A4D9E7T0_9SAUR</name>
<evidence type="ECO:0000313" key="2">
    <source>
        <dbReference type="Proteomes" id="UP000297703"/>
    </source>
</evidence>
<protein>
    <submittedName>
        <fullName evidence="1">Very-long-chain enoyl-CoA reductase-like</fullName>
    </submittedName>
</protein>
<dbReference type="EMBL" id="QXTE01000096">
    <property type="protein sequence ID" value="TFK06389.1"/>
    <property type="molecule type" value="Genomic_DNA"/>
</dbReference>
<reference evidence="1 2" key="1">
    <citation type="submission" date="2019-04" db="EMBL/GenBank/DDBJ databases">
        <title>Draft genome of the big-headed turtle Platysternon megacephalum.</title>
        <authorList>
            <person name="Gong S."/>
        </authorList>
    </citation>
    <scope>NUCLEOTIDE SEQUENCE [LARGE SCALE GENOMIC DNA]</scope>
    <source>
        <strain evidence="1">DO16091913</strain>
        <tissue evidence="1">Muscle</tissue>
    </source>
</reference>
<dbReference type="AlphaFoldDB" id="A0A4D9E7T0"/>
<keyword evidence="2" id="KW-1185">Reference proteome</keyword>
<evidence type="ECO:0000313" key="1">
    <source>
        <dbReference type="EMBL" id="TFK06389.1"/>
    </source>
</evidence>
<organism evidence="1 2">
    <name type="scientific">Platysternon megacephalum</name>
    <name type="common">big-headed turtle</name>
    <dbReference type="NCBI Taxonomy" id="55544"/>
    <lineage>
        <taxon>Eukaryota</taxon>
        <taxon>Metazoa</taxon>
        <taxon>Chordata</taxon>
        <taxon>Craniata</taxon>
        <taxon>Vertebrata</taxon>
        <taxon>Euteleostomi</taxon>
        <taxon>Archelosauria</taxon>
        <taxon>Testudinata</taxon>
        <taxon>Testudines</taxon>
        <taxon>Cryptodira</taxon>
        <taxon>Durocryptodira</taxon>
        <taxon>Testudinoidea</taxon>
        <taxon>Platysternidae</taxon>
        <taxon>Platysternon</taxon>
    </lineage>
</organism>
<proteinExistence type="predicted"/>